<gene>
    <name evidence="1" type="ORF">Ddye_003612</name>
</gene>
<dbReference type="Proteomes" id="UP001280121">
    <property type="component" value="Unassembled WGS sequence"/>
</dbReference>
<name>A0AAE0CW56_9ROSI</name>
<reference evidence="1" key="1">
    <citation type="journal article" date="2023" name="Plant J.">
        <title>Genome sequences and population genomics provide insights into the demographic history, inbreeding, and mutation load of two 'living fossil' tree species of Dipteronia.</title>
        <authorList>
            <person name="Feng Y."/>
            <person name="Comes H.P."/>
            <person name="Chen J."/>
            <person name="Zhu S."/>
            <person name="Lu R."/>
            <person name="Zhang X."/>
            <person name="Li P."/>
            <person name="Qiu J."/>
            <person name="Olsen K.M."/>
            <person name="Qiu Y."/>
        </authorList>
    </citation>
    <scope>NUCLEOTIDE SEQUENCE</scope>
    <source>
        <strain evidence="1">KIB01</strain>
    </source>
</reference>
<evidence type="ECO:0000313" key="1">
    <source>
        <dbReference type="EMBL" id="KAK2665038.1"/>
    </source>
</evidence>
<dbReference type="Gene3D" id="3.40.50.2000">
    <property type="entry name" value="Glycogen Phosphorylase B"/>
    <property type="match status" value="1"/>
</dbReference>
<dbReference type="SUPFAM" id="SSF53756">
    <property type="entry name" value="UDP-Glycosyltransferase/glycogen phosphorylase"/>
    <property type="match status" value="1"/>
</dbReference>
<sequence>MLQDPLEQLLKESKSDCLVADVFFPWATDAAANFGIPRLVFHGTGFFSL</sequence>
<accession>A0AAE0CW56</accession>
<evidence type="ECO:0000313" key="2">
    <source>
        <dbReference type="Proteomes" id="UP001280121"/>
    </source>
</evidence>
<protein>
    <submittedName>
        <fullName evidence="1">Uncharacterized protein</fullName>
    </submittedName>
</protein>
<keyword evidence="2" id="KW-1185">Reference proteome</keyword>
<dbReference type="AlphaFoldDB" id="A0AAE0CW56"/>
<proteinExistence type="predicted"/>
<dbReference type="EMBL" id="JANJYI010000001">
    <property type="protein sequence ID" value="KAK2665038.1"/>
    <property type="molecule type" value="Genomic_DNA"/>
</dbReference>
<organism evidence="1 2">
    <name type="scientific">Dipteronia dyeriana</name>
    <dbReference type="NCBI Taxonomy" id="168575"/>
    <lineage>
        <taxon>Eukaryota</taxon>
        <taxon>Viridiplantae</taxon>
        <taxon>Streptophyta</taxon>
        <taxon>Embryophyta</taxon>
        <taxon>Tracheophyta</taxon>
        <taxon>Spermatophyta</taxon>
        <taxon>Magnoliopsida</taxon>
        <taxon>eudicotyledons</taxon>
        <taxon>Gunneridae</taxon>
        <taxon>Pentapetalae</taxon>
        <taxon>rosids</taxon>
        <taxon>malvids</taxon>
        <taxon>Sapindales</taxon>
        <taxon>Sapindaceae</taxon>
        <taxon>Hippocastanoideae</taxon>
        <taxon>Acereae</taxon>
        <taxon>Dipteronia</taxon>
    </lineage>
</organism>
<comment type="caution">
    <text evidence="1">The sequence shown here is derived from an EMBL/GenBank/DDBJ whole genome shotgun (WGS) entry which is preliminary data.</text>
</comment>